<feature type="active site" description="Proton donor" evidence="5">
    <location>
        <position position="538"/>
    </location>
</feature>
<gene>
    <name evidence="9" type="ORF">D9757_008203</name>
</gene>
<keyword evidence="4 6" id="KW-0274">FAD</keyword>
<name>A0A8H5HBJ7_9AGAR</name>
<comment type="caution">
    <text evidence="9">The sequence shown here is derived from an EMBL/GenBank/DDBJ whole genome shotgun (WGS) entry which is preliminary data.</text>
</comment>
<dbReference type="GO" id="GO:0016614">
    <property type="term" value="F:oxidoreductase activity, acting on CH-OH group of donors"/>
    <property type="evidence" value="ECO:0007669"/>
    <property type="project" value="InterPro"/>
</dbReference>
<evidence type="ECO:0000256" key="3">
    <source>
        <dbReference type="ARBA" id="ARBA00022630"/>
    </source>
</evidence>
<dbReference type="InterPro" id="IPR012132">
    <property type="entry name" value="GMC_OxRdtase"/>
</dbReference>
<dbReference type="Gene3D" id="3.30.560.10">
    <property type="entry name" value="Glucose Oxidase, domain 3"/>
    <property type="match status" value="1"/>
</dbReference>
<dbReference type="EMBL" id="JAACJN010000065">
    <property type="protein sequence ID" value="KAF5380238.1"/>
    <property type="molecule type" value="Genomic_DNA"/>
</dbReference>
<proteinExistence type="inferred from homology"/>
<evidence type="ECO:0000259" key="8">
    <source>
        <dbReference type="PROSITE" id="PS00624"/>
    </source>
</evidence>
<protein>
    <recommendedName>
        <fullName evidence="8">Glucose-methanol-choline oxidoreductase N-terminal domain-containing protein</fullName>
    </recommendedName>
</protein>
<comment type="cofactor">
    <cofactor evidence="1 6">
        <name>FAD</name>
        <dbReference type="ChEBI" id="CHEBI:57692"/>
    </cofactor>
</comment>
<feature type="binding site" evidence="6">
    <location>
        <position position="130"/>
    </location>
    <ligand>
        <name>FAD</name>
        <dbReference type="ChEBI" id="CHEBI:57692"/>
    </ligand>
</feature>
<organism evidence="9 10">
    <name type="scientific">Collybiopsis confluens</name>
    <dbReference type="NCBI Taxonomy" id="2823264"/>
    <lineage>
        <taxon>Eukaryota</taxon>
        <taxon>Fungi</taxon>
        <taxon>Dikarya</taxon>
        <taxon>Basidiomycota</taxon>
        <taxon>Agaricomycotina</taxon>
        <taxon>Agaricomycetes</taxon>
        <taxon>Agaricomycetidae</taxon>
        <taxon>Agaricales</taxon>
        <taxon>Marasmiineae</taxon>
        <taxon>Omphalotaceae</taxon>
        <taxon>Collybiopsis</taxon>
    </lineage>
</organism>
<evidence type="ECO:0000256" key="1">
    <source>
        <dbReference type="ARBA" id="ARBA00001974"/>
    </source>
</evidence>
<feature type="binding site" evidence="6">
    <location>
        <position position="275"/>
    </location>
    <ligand>
        <name>FAD</name>
        <dbReference type="ChEBI" id="CHEBI:57692"/>
    </ligand>
</feature>
<dbReference type="GO" id="GO:0050660">
    <property type="term" value="F:flavin adenine dinucleotide binding"/>
    <property type="evidence" value="ECO:0007669"/>
    <property type="project" value="InterPro"/>
</dbReference>
<dbReference type="InterPro" id="IPR036188">
    <property type="entry name" value="FAD/NAD-bd_sf"/>
</dbReference>
<dbReference type="OrthoDB" id="269227at2759"/>
<comment type="similarity">
    <text evidence="2">Belongs to the GMC oxidoreductase family.</text>
</comment>
<accession>A0A8H5HBJ7</accession>
<dbReference type="PROSITE" id="PS00624">
    <property type="entry name" value="GMC_OXRED_2"/>
    <property type="match status" value="1"/>
</dbReference>
<keyword evidence="3" id="KW-0285">Flavoprotein</keyword>
<feature type="active site" description="Proton acceptor" evidence="5">
    <location>
        <position position="582"/>
    </location>
</feature>
<dbReference type="Proteomes" id="UP000518752">
    <property type="component" value="Unassembled WGS sequence"/>
</dbReference>
<dbReference type="Pfam" id="PF00732">
    <property type="entry name" value="GMC_oxred_N"/>
    <property type="match status" value="1"/>
</dbReference>
<dbReference type="SUPFAM" id="SSF51905">
    <property type="entry name" value="FAD/NAD(P)-binding domain"/>
    <property type="match status" value="1"/>
</dbReference>
<evidence type="ECO:0000256" key="6">
    <source>
        <dbReference type="PIRSR" id="PIRSR000137-2"/>
    </source>
</evidence>
<keyword evidence="10" id="KW-1185">Reference proteome</keyword>
<dbReference type="InterPro" id="IPR000172">
    <property type="entry name" value="GMC_OxRdtase_N"/>
</dbReference>
<dbReference type="PANTHER" id="PTHR11552:SF147">
    <property type="entry name" value="CHOLINE DEHYDROGENASE, MITOCHONDRIAL"/>
    <property type="match status" value="1"/>
</dbReference>
<dbReference type="AlphaFoldDB" id="A0A8H5HBJ7"/>
<evidence type="ECO:0000313" key="9">
    <source>
        <dbReference type="EMBL" id="KAF5380238.1"/>
    </source>
</evidence>
<dbReference type="PANTHER" id="PTHR11552">
    <property type="entry name" value="GLUCOSE-METHANOL-CHOLINE GMC OXIDOREDUCTASE"/>
    <property type="match status" value="1"/>
</dbReference>
<dbReference type="SUPFAM" id="SSF54373">
    <property type="entry name" value="FAD-linked reductases, C-terminal domain"/>
    <property type="match status" value="1"/>
</dbReference>
<evidence type="ECO:0000256" key="7">
    <source>
        <dbReference type="SAM" id="SignalP"/>
    </source>
</evidence>
<evidence type="ECO:0000256" key="2">
    <source>
        <dbReference type="ARBA" id="ARBA00010790"/>
    </source>
</evidence>
<dbReference type="PIRSF" id="PIRSF000137">
    <property type="entry name" value="Alcohol_oxidase"/>
    <property type="match status" value="1"/>
</dbReference>
<sequence length="606" mass="66439">MFIRLSPFLILLSVATSYVAAVVTDKLGDLPKRPFDFVVVGAGAGGSVIANRLTEDPEISVLLIEAGGSNEGVLDSACPGLSKVIERKRSGELSPEQRLGLEFYMYLCHSSSALNDRILPVARGFILGGTTSINQMAYTRGSSEDYDRWARITEDEGWKWDNLQPFIRRNEHFTTPADHHNTAGQFDPRVHNFDGMVSVSLAGFPGVIDNRTIATTRELKDEFPFNLDMNSGFQLGIGWVQGMIGEGTRSSAATSYLASKFLKRKNLHVLINTRVLRVLETDSRESSFRTVEFTQDAGKTMHTITASKEVVLSGGSIMTPHILMHSGIGDTAELKALGIKTVHHLPSVGKNLTEQPIVRNHWLIDSTQTLDTIARNATLLAEVTKEWEAHKMGPLVDPPLSFIGWLRLPKDAAIFKKVPDPAAGPKTSHYELIFANGALVHPAAATGNFFGVSTSVSSPTSRGSITLNSSNPLAYPLINFNLLSSDFDRFTIREAIRITRKFMAARTWDGFVLAPPTNATTDDELDVYINQNAATENHPVGTAAMSSKRADYGVLDPDLTVKGLTGLRVVDASIFPRYPAAHTSVPVYIVAERAADLIKEKWRVRY</sequence>
<keyword evidence="7" id="KW-0732">Signal</keyword>
<evidence type="ECO:0000256" key="4">
    <source>
        <dbReference type="ARBA" id="ARBA00022827"/>
    </source>
</evidence>
<feature type="domain" description="Glucose-methanol-choline oxidoreductase N-terminal" evidence="8">
    <location>
        <begin position="315"/>
        <end position="329"/>
    </location>
</feature>
<evidence type="ECO:0000256" key="5">
    <source>
        <dbReference type="PIRSR" id="PIRSR000137-1"/>
    </source>
</evidence>
<dbReference type="Gene3D" id="3.50.50.60">
    <property type="entry name" value="FAD/NAD(P)-binding domain"/>
    <property type="match status" value="1"/>
</dbReference>
<evidence type="ECO:0000313" key="10">
    <source>
        <dbReference type="Proteomes" id="UP000518752"/>
    </source>
</evidence>
<feature type="signal peptide" evidence="7">
    <location>
        <begin position="1"/>
        <end position="21"/>
    </location>
</feature>
<feature type="chain" id="PRO_5034852117" description="Glucose-methanol-choline oxidoreductase N-terminal domain-containing protein" evidence="7">
    <location>
        <begin position="22"/>
        <end position="606"/>
    </location>
</feature>
<reference evidence="9 10" key="1">
    <citation type="journal article" date="2020" name="ISME J.">
        <title>Uncovering the hidden diversity of litter-decomposition mechanisms in mushroom-forming fungi.</title>
        <authorList>
            <person name="Floudas D."/>
            <person name="Bentzer J."/>
            <person name="Ahren D."/>
            <person name="Johansson T."/>
            <person name="Persson P."/>
            <person name="Tunlid A."/>
        </authorList>
    </citation>
    <scope>NUCLEOTIDE SEQUENCE [LARGE SCALE GENOMIC DNA]</scope>
    <source>
        <strain evidence="9 10">CBS 406.79</strain>
    </source>
</reference>
<dbReference type="InterPro" id="IPR007867">
    <property type="entry name" value="GMC_OxRtase_C"/>
</dbReference>
<dbReference type="Pfam" id="PF05199">
    <property type="entry name" value="GMC_oxred_C"/>
    <property type="match status" value="1"/>
</dbReference>